<evidence type="ECO:0000313" key="4">
    <source>
        <dbReference type="Proteomes" id="UP001191004"/>
    </source>
</evidence>
<feature type="compositionally biased region" description="Polar residues" evidence="1">
    <location>
        <begin position="233"/>
        <end position="252"/>
    </location>
</feature>
<sequence>MAKTSKKQLPGIAFEKGEHLVLVIKRTKLIPLGFWAGAFICSIVLIAASILINGGSSFIFNLDPTSRSFFLMIILVVLGTIWIATLISTHVYSGNCLYVTNKRLIQNSVTSLFSSSTNVIDLVAVEDVSFKQSGIFEHMFSVGTLRMSTIGSETTYTFENVDTPTDELEIITHLVHVEKGEAPAEACVVNGAANTASTVINSSAPTTVVATQPVTFASTNDSVPPVIEVIAPNTPSAEGVDTSSTTFNPPAN</sequence>
<gene>
    <name evidence="3" type="ORF">G3KMM_00078</name>
</gene>
<keyword evidence="2" id="KW-1133">Transmembrane helix</keyword>
<evidence type="ECO:0000256" key="2">
    <source>
        <dbReference type="SAM" id="Phobius"/>
    </source>
</evidence>
<dbReference type="Proteomes" id="UP001191004">
    <property type="component" value="Unassembled WGS sequence"/>
</dbReference>
<evidence type="ECO:0008006" key="5">
    <source>
        <dbReference type="Google" id="ProtNLM"/>
    </source>
</evidence>
<dbReference type="EMBL" id="PRLL01000001">
    <property type="protein sequence ID" value="RYC74032.1"/>
    <property type="molecule type" value="Genomic_DNA"/>
</dbReference>
<comment type="caution">
    <text evidence="3">The sequence shown here is derived from an EMBL/GenBank/DDBJ whole genome shotgun (WGS) entry which is preliminary data.</text>
</comment>
<proteinExistence type="predicted"/>
<feature type="transmembrane region" description="Helical" evidence="2">
    <location>
        <begin position="32"/>
        <end position="52"/>
    </location>
</feature>
<feature type="transmembrane region" description="Helical" evidence="2">
    <location>
        <begin position="72"/>
        <end position="93"/>
    </location>
</feature>
<reference evidence="3 4" key="1">
    <citation type="journal article" date="2018" name="bioRxiv">
        <title>Evidence of independent acquisition and adaption of ultra-small bacteria to human hosts across the highly diverse yet reduced genomes of the phylum Saccharibacteria.</title>
        <authorList>
            <person name="McLean J.S."/>
            <person name="Bor B."/>
            <person name="To T.T."/>
            <person name="Liu Q."/>
            <person name="Kearns K.A."/>
            <person name="Solden L.M."/>
            <person name="Wrighton K.C."/>
            <person name="He X."/>
            <person name="Shi W."/>
        </authorList>
    </citation>
    <scope>NUCLEOTIDE SEQUENCE [LARGE SCALE GENOMIC DNA]</scope>
    <source>
        <strain evidence="3 4">TM7_KMM_G3_1_HOT_351</strain>
    </source>
</reference>
<evidence type="ECO:0000313" key="3">
    <source>
        <dbReference type="EMBL" id="RYC74032.1"/>
    </source>
</evidence>
<protein>
    <recommendedName>
        <fullName evidence="5">DUF304 domain-containing protein</fullName>
    </recommendedName>
</protein>
<keyword evidence="4" id="KW-1185">Reference proteome</keyword>
<feature type="region of interest" description="Disordered" evidence="1">
    <location>
        <begin position="232"/>
        <end position="252"/>
    </location>
</feature>
<keyword evidence="2" id="KW-0812">Transmembrane</keyword>
<reference evidence="3 4" key="2">
    <citation type="journal article" date="2020" name="Cell Rep.">
        <title>Acquisition and Adaptation of Ultra-small Parasitic Reduced Genome Bacteria to Mammalian Hosts.</title>
        <authorList>
            <person name="McLean J.S."/>
            <person name="Bor B."/>
            <person name="Kerns K.A."/>
            <person name="Liu Q."/>
            <person name="To T.T."/>
            <person name="Solden L."/>
            <person name="Hendrickson E.L."/>
            <person name="Wrighton K."/>
            <person name="Shi W."/>
            <person name="He X."/>
        </authorList>
    </citation>
    <scope>NUCLEOTIDE SEQUENCE [LARGE SCALE GENOMIC DNA]</scope>
    <source>
        <strain evidence="3 4">TM7_KMM_G3_1_HOT_351</strain>
    </source>
</reference>
<name>A0ABY0FM48_9BACT</name>
<dbReference type="RefSeq" id="WP_129603944.1">
    <property type="nucleotide sequence ID" value="NZ_PRLL01000001.1"/>
</dbReference>
<accession>A0ABY0FM48</accession>
<evidence type="ECO:0000256" key="1">
    <source>
        <dbReference type="SAM" id="MobiDB-lite"/>
    </source>
</evidence>
<organism evidence="3 4">
    <name type="scientific">Candidatus Nanosyncoccus nanoralicus</name>
    <dbReference type="NCBI Taxonomy" id="2171996"/>
    <lineage>
        <taxon>Bacteria</taxon>
        <taxon>Candidatus Saccharimonadota</taxon>
        <taxon>Candidatus Nanosyncoccalia</taxon>
        <taxon>Candidatus Nanosyncoccales</taxon>
        <taxon>Candidatus Nanosyncoccaceae</taxon>
        <taxon>Candidatus Nanosyncoccus</taxon>
    </lineage>
</organism>
<keyword evidence="2" id="KW-0472">Membrane</keyword>